<sequence length="184" mass="20125">MAAEPDPPSRRADARRNHERVFAAALEVFQESGLHGTVPQVAERAGVGKATVYRSYPAKEDLVEAIVAQRLGELDRRTAPALARTDPYERFSAYVTSLFEGLAGDRLLSEALATGQFRRTSGLLSGLSALMDAAKGPGQVRADATELDLRVMLCGMILQLMTNGDRDPALWRRYGELTLRALRP</sequence>
<dbReference type="Pfam" id="PF00440">
    <property type="entry name" value="TetR_N"/>
    <property type="match status" value="1"/>
</dbReference>
<gene>
    <name evidence="4" type="ORF">SAMN05216267_100980</name>
</gene>
<dbReference type="PROSITE" id="PS50977">
    <property type="entry name" value="HTH_TETR_2"/>
    <property type="match status" value="1"/>
</dbReference>
<organism evidence="4 5">
    <name type="scientific">Actinacidiphila rubida</name>
    <dbReference type="NCBI Taxonomy" id="310780"/>
    <lineage>
        <taxon>Bacteria</taxon>
        <taxon>Bacillati</taxon>
        <taxon>Actinomycetota</taxon>
        <taxon>Actinomycetes</taxon>
        <taxon>Kitasatosporales</taxon>
        <taxon>Streptomycetaceae</taxon>
        <taxon>Actinacidiphila</taxon>
    </lineage>
</organism>
<dbReference type="PANTHER" id="PTHR30055">
    <property type="entry name" value="HTH-TYPE TRANSCRIPTIONAL REGULATOR RUTR"/>
    <property type="match status" value="1"/>
</dbReference>
<dbReference type="PANTHER" id="PTHR30055:SF223">
    <property type="entry name" value="HTH-TYPE TRANSCRIPTIONAL REGULATOR UIDR"/>
    <property type="match status" value="1"/>
</dbReference>
<dbReference type="PRINTS" id="PR00455">
    <property type="entry name" value="HTHTETR"/>
</dbReference>
<evidence type="ECO:0000259" key="3">
    <source>
        <dbReference type="PROSITE" id="PS50977"/>
    </source>
</evidence>
<dbReference type="GO" id="GO:0003700">
    <property type="term" value="F:DNA-binding transcription factor activity"/>
    <property type="evidence" value="ECO:0007669"/>
    <property type="project" value="TreeGrafter"/>
</dbReference>
<keyword evidence="5" id="KW-1185">Reference proteome</keyword>
<dbReference type="AlphaFoldDB" id="A0A1H8IZ82"/>
<dbReference type="STRING" id="310780.SAMN05216267_100980"/>
<dbReference type="Gene3D" id="1.10.357.10">
    <property type="entry name" value="Tetracycline Repressor, domain 2"/>
    <property type="match status" value="1"/>
</dbReference>
<dbReference type="SUPFAM" id="SSF46689">
    <property type="entry name" value="Homeodomain-like"/>
    <property type="match status" value="1"/>
</dbReference>
<dbReference type="Proteomes" id="UP000181951">
    <property type="component" value="Unassembled WGS sequence"/>
</dbReference>
<dbReference type="EMBL" id="FODD01000009">
    <property type="protein sequence ID" value="SEN74030.1"/>
    <property type="molecule type" value="Genomic_DNA"/>
</dbReference>
<dbReference type="GO" id="GO:0000976">
    <property type="term" value="F:transcription cis-regulatory region binding"/>
    <property type="evidence" value="ECO:0007669"/>
    <property type="project" value="TreeGrafter"/>
</dbReference>
<dbReference type="SUPFAM" id="SSF48498">
    <property type="entry name" value="Tetracyclin repressor-like, C-terminal domain"/>
    <property type="match status" value="1"/>
</dbReference>
<dbReference type="InterPro" id="IPR001647">
    <property type="entry name" value="HTH_TetR"/>
</dbReference>
<dbReference type="InterPro" id="IPR050109">
    <property type="entry name" value="HTH-type_TetR-like_transc_reg"/>
</dbReference>
<dbReference type="InterPro" id="IPR009057">
    <property type="entry name" value="Homeodomain-like_sf"/>
</dbReference>
<protein>
    <submittedName>
        <fullName evidence="4">Transcriptional regulator, TetR family</fullName>
    </submittedName>
</protein>
<evidence type="ECO:0000256" key="1">
    <source>
        <dbReference type="ARBA" id="ARBA00023125"/>
    </source>
</evidence>
<feature type="domain" description="HTH tetR-type" evidence="3">
    <location>
        <begin position="15"/>
        <end position="74"/>
    </location>
</feature>
<name>A0A1H8IZ82_9ACTN</name>
<evidence type="ECO:0000313" key="4">
    <source>
        <dbReference type="EMBL" id="SEN74030.1"/>
    </source>
</evidence>
<reference evidence="4 5" key="1">
    <citation type="submission" date="2016-10" db="EMBL/GenBank/DDBJ databases">
        <authorList>
            <person name="de Groot N.N."/>
        </authorList>
    </citation>
    <scope>NUCLEOTIDE SEQUENCE [LARGE SCALE GENOMIC DNA]</scope>
    <source>
        <strain evidence="4 5">CGMCC 4.2026</strain>
    </source>
</reference>
<dbReference type="InterPro" id="IPR036271">
    <property type="entry name" value="Tet_transcr_reg_TetR-rel_C_sf"/>
</dbReference>
<evidence type="ECO:0000313" key="5">
    <source>
        <dbReference type="Proteomes" id="UP000181951"/>
    </source>
</evidence>
<evidence type="ECO:0000256" key="2">
    <source>
        <dbReference type="PROSITE-ProRule" id="PRU00335"/>
    </source>
</evidence>
<keyword evidence="1 2" id="KW-0238">DNA-binding</keyword>
<accession>A0A1H8IZ82</accession>
<proteinExistence type="predicted"/>
<feature type="DNA-binding region" description="H-T-H motif" evidence="2">
    <location>
        <begin position="37"/>
        <end position="56"/>
    </location>
</feature>